<keyword evidence="1" id="KW-0344">Guanine-nucleotide releasing factor</keyword>
<dbReference type="FunFam" id="1.20.900.10:FF:000053">
    <property type="entry name" value="Rho guanyl nucleotide exchange factor, putative"/>
    <property type="match status" value="1"/>
</dbReference>
<evidence type="ECO:0000313" key="4">
    <source>
        <dbReference type="EMBL" id="KAF2156864.1"/>
    </source>
</evidence>
<dbReference type="Pfam" id="PF03114">
    <property type="entry name" value="BAR"/>
    <property type="match status" value="1"/>
</dbReference>
<comment type="caution">
    <text evidence="4">The sequence shown here is derived from an EMBL/GenBank/DDBJ whole genome shotgun (WGS) entry which is preliminary data.</text>
</comment>
<keyword evidence="5" id="KW-1185">Reference proteome</keyword>
<feature type="non-terminal residue" evidence="4">
    <location>
        <position position="546"/>
    </location>
</feature>
<evidence type="ECO:0000256" key="1">
    <source>
        <dbReference type="ARBA" id="ARBA00022658"/>
    </source>
</evidence>
<dbReference type="SMART" id="SM00325">
    <property type="entry name" value="RhoGEF"/>
    <property type="match status" value="1"/>
</dbReference>
<dbReference type="CDD" id="cd00160">
    <property type="entry name" value="RhoGEF"/>
    <property type="match status" value="1"/>
</dbReference>
<dbReference type="EMBL" id="ML996081">
    <property type="protein sequence ID" value="KAF2156864.1"/>
    <property type="molecule type" value="Genomic_DNA"/>
</dbReference>
<dbReference type="InterPro" id="IPR051492">
    <property type="entry name" value="Dynamin-Rho_GEF"/>
</dbReference>
<sequence>MEEQGPSDAQRRIQKRRNVIKELVDTEYSYHRDIKIIEDIYKATCGGILSTDDKKILFGNADQIEALSLDFYDAVRKAVSPFYVVQKSARWQTKRASVTTSSSSDKDSAGVPEISNEETDKQTAVGAVFEEFLPRMEKVYGTYLKNHEAANKRLVALQNDESVKWWLKACHQNASDITSAWDLDSLLVKPVQRFLKYPLLLQQLLVITPSDHPDHGALQKAVEESTNISHRMNEAKKRADLVESIVNRKRKDSELRAGLAKAFGIRSEKVKERIGMKSDYQDPAFDELSMKFGGHYIRLQVVMRDVQGSLTEVDAAVGRFNALAQALEQYMEIDGKAYPDVENRWRNYIVAIRELASVALTEHKEQVQKRVIDPMITALKLHEGPQNAMAKRKKRVVDYVRCQQLEKAGQKPDKKTLEGSELYVALNEQLKIDLPKLYELSAELIRRCLMCHHQIQLAWLWTWEMKLRPILGDNHFPASFDHILPQFHEDFDLVNTQVYSLALCNGSALADAAHFISPQISQTDEGFRLSRSRAGTSSRTHSIGSE</sequence>
<feature type="domain" description="DH" evidence="3">
    <location>
        <begin position="15"/>
        <end position="235"/>
    </location>
</feature>
<name>A0A9P4J8G9_9PEZI</name>
<reference evidence="4" key="1">
    <citation type="journal article" date="2020" name="Stud. Mycol.">
        <title>101 Dothideomycetes genomes: a test case for predicting lifestyles and emergence of pathogens.</title>
        <authorList>
            <person name="Haridas S."/>
            <person name="Albert R."/>
            <person name="Binder M."/>
            <person name="Bloem J."/>
            <person name="Labutti K."/>
            <person name="Salamov A."/>
            <person name="Andreopoulos B."/>
            <person name="Baker S."/>
            <person name="Barry K."/>
            <person name="Bills G."/>
            <person name="Bluhm B."/>
            <person name="Cannon C."/>
            <person name="Castanera R."/>
            <person name="Culley D."/>
            <person name="Daum C."/>
            <person name="Ezra D."/>
            <person name="Gonzalez J."/>
            <person name="Henrissat B."/>
            <person name="Kuo A."/>
            <person name="Liang C."/>
            <person name="Lipzen A."/>
            <person name="Lutzoni F."/>
            <person name="Magnuson J."/>
            <person name="Mondo S."/>
            <person name="Nolan M."/>
            <person name="Ohm R."/>
            <person name="Pangilinan J."/>
            <person name="Park H.-J."/>
            <person name="Ramirez L."/>
            <person name="Alfaro M."/>
            <person name="Sun H."/>
            <person name="Tritt A."/>
            <person name="Yoshinaga Y."/>
            <person name="Zwiers L.-H."/>
            <person name="Turgeon B."/>
            <person name="Goodwin S."/>
            <person name="Spatafora J."/>
            <person name="Crous P."/>
            <person name="Grigoriev I."/>
        </authorList>
    </citation>
    <scope>NUCLEOTIDE SEQUENCE</scope>
    <source>
        <strain evidence="4">CBS 260.36</strain>
    </source>
</reference>
<dbReference type="GO" id="GO:0005737">
    <property type="term" value="C:cytoplasm"/>
    <property type="evidence" value="ECO:0007669"/>
    <property type="project" value="InterPro"/>
</dbReference>
<protein>
    <submittedName>
        <fullName evidence="4">Dbl homology domain-containing protein</fullName>
    </submittedName>
</protein>
<dbReference type="PANTHER" id="PTHR22834">
    <property type="entry name" value="NUCLEAR FUSION PROTEIN FUS2"/>
    <property type="match status" value="1"/>
</dbReference>
<evidence type="ECO:0000256" key="2">
    <source>
        <dbReference type="SAM" id="MobiDB-lite"/>
    </source>
</evidence>
<gene>
    <name evidence="4" type="ORF">K461DRAFT_209565</name>
</gene>
<dbReference type="PANTHER" id="PTHR22834:SF20">
    <property type="entry name" value="SH3 DOMAIN-CONTAINING PROTEIN"/>
    <property type="match status" value="1"/>
</dbReference>
<dbReference type="PROSITE" id="PS50010">
    <property type="entry name" value="DH_2"/>
    <property type="match status" value="1"/>
</dbReference>
<dbReference type="SUPFAM" id="SSF103657">
    <property type="entry name" value="BAR/IMD domain-like"/>
    <property type="match status" value="1"/>
</dbReference>
<dbReference type="InterPro" id="IPR027267">
    <property type="entry name" value="AH/BAR_dom_sf"/>
</dbReference>
<dbReference type="AlphaFoldDB" id="A0A9P4J8G9"/>
<dbReference type="InterPro" id="IPR035899">
    <property type="entry name" value="DBL_dom_sf"/>
</dbReference>
<feature type="region of interest" description="Disordered" evidence="2">
    <location>
        <begin position="95"/>
        <end position="119"/>
    </location>
</feature>
<dbReference type="GO" id="GO:0032955">
    <property type="term" value="P:regulation of division septum assembly"/>
    <property type="evidence" value="ECO:0007669"/>
    <property type="project" value="TreeGrafter"/>
</dbReference>
<dbReference type="SUPFAM" id="SSF48065">
    <property type="entry name" value="DBL homology domain (DH-domain)"/>
    <property type="match status" value="1"/>
</dbReference>
<proteinExistence type="predicted"/>
<dbReference type="OrthoDB" id="10256089at2759"/>
<dbReference type="InterPro" id="IPR004148">
    <property type="entry name" value="BAR_dom"/>
</dbReference>
<accession>A0A9P4J8G9</accession>
<dbReference type="Gene3D" id="1.20.1270.60">
    <property type="entry name" value="Arfaptin homology (AH) domain/BAR domain"/>
    <property type="match status" value="1"/>
</dbReference>
<evidence type="ECO:0000259" key="3">
    <source>
        <dbReference type="PROSITE" id="PS50010"/>
    </source>
</evidence>
<dbReference type="GO" id="GO:0031991">
    <property type="term" value="P:regulation of actomyosin contractile ring contraction"/>
    <property type="evidence" value="ECO:0007669"/>
    <property type="project" value="TreeGrafter"/>
</dbReference>
<dbReference type="InterPro" id="IPR000219">
    <property type="entry name" value="DH_dom"/>
</dbReference>
<organism evidence="4 5">
    <name type="scientific">Myriangium duriaei CBS 260.36</name>
    <dbReference type="NCBI Taxonomy" id="1168546"/>
    <lineage>
        <taxon>Eukaryota</taxon>
        <taxon>Fungi</taxon>
        <taxon>Dikarya</taxon>
        <taxon>Ascomycota</taxon>
        <taxon>Pezizomycotina</taxon>
        <taxon>Dothideomycetes</taxon>
        <taxon>Dothideomycetidae</taxon>
        <taxon>Myriangiales</taxon>
        <taxon>Myriangiaceae</taxon>
        <taxon>Myriangium</taxon>
    </lineage>
</organism>
<dbReference type="Gene3D" id="1.20.900.10">
    <property type="entry name" value="Dbl homology (DH) domain"/>
    <property type="match status" value="1"/>
</dbReference>
<dbReference type="SMART" id="SM00721">
    <property type="entry name" value="BAR"/>
    <property type="match status" value="1"/>
</dbReference>
<dbReference type="Proteomes" id="UP000799439">
    <property type="component" value="Unassembled WGS sequence"/>
</dbReference>
<evidence type="ECO:0000313" key="5">
    <source>
        <dbReference type="Proteomes" id="UP000799439"/>
    </source>
</evidence>
<dbReference type="GO" id="GO:0005085">
    <property type="term" value="F:guanyl-nucleotide exchange factor activity"/>
    <property type="evidence" value="ECO:0007669"/>
    <property type="project" value="UniProtKB-KW"/>
</dbReference>
<dbReference type="Pfam" id="PF00621">
    <property type="entry name" value="RhoGEF"/>
    <property type="match status" value="1"/>
</dbReference>